<dbReference type="PROSITE" id="PS51742">
    <property type="entry name" value="PPC"/>
    <property type="match status" value="1"/>
</dbReference>
<name>A0A1G7VQT9_9RHOO</name>
<dbReference type="STRING" id="83767.SAMN05660652_00274"/>
<evidence type="ECO:0000259" key="1">
    <source>
        <dbReference type="PROSITE" id="PS51742"/>
    </source>
</evidence>
<feature type="domain" description="PPC" evidence="1">
    <location>
        <begin position="6"/>
        <end position="148"/>
    </location>
</feature>
<accession>A0A1G7VQT9</accession>
<dbReference type="InterPro" id="IPR005175">
    <property type="entry name" value="PPC_dom"/>
</dbReference>
<dbReference type="GO" id="GO:0003677">
    <property type="term" value="F:DNA binding"/>
    <property type="evidence" value="ECO:0007669"/>
    <property type="project" value="UniProtKB-KW"/>
</dbReference>
<sequence length="148" mass="15915">MKYSQASLGRVFVVRLEDGDIVHECLERLAREQAIAAAGLIVLGDADAGSRLIAGTEAGRADPLVFIERCLDEAHEVAGVGTIFPDEQGNLISHVHLACGRQDSLVVGCARAGVKVWHVMEVIVVELVNCTAVRRFEAGLQGFRLLNP</sequence>
<dbReference type="RefSeq" id="WP_091932279.1">
    <property type="nucleotide sequence ID" value="NZ_FNCY01000001.1"/>
</dbReference>
<dbReference type="PANTHER" id="PTHR34988">
    <property type="entry name" value="PROTEIN, PUTATIVE-RELATED"/>
    <property type="match status" value="1"/>
</dbReference>
<dbReference type="AlphaFoldDB" id="A0A1G7VQT9"/>
<keyword evidence="2" id="KW-0238">DNA-binding</keyword>
<dbReference type="PANTHER" id="PTHR34988:SF1">
    <property type="entry name" value="DNA-BINDING PROTEIN"/>
    <property type="match status" value="1"/>
</dbReference>
<evidence type="ECO:0000313" key="3">
    <source>
        <dbReference type="Proteomes" id="UP000198607"/>
    </source>
</evidence>
<reference evidence="2 3" key="1">
    <citation type="submission" date="2016-10" db="EMBL/GenBank/DDBJ databases">
        <authorList>
            <person name="de Groot N.N."/>
        </authorList>
    </citation>
    <scope>NUCLEOTIDE SEQUENCE [LARGE SCALE GENOMIC DNA]</scope>
    <source>
        <strain evidence="2 3">DSM 5885</strain>
    </source>
</reference>
<dbReference type="Proteomes" id="UP000198607">
    <property type="component" value="Unassembled WGS sequence"/>
</dbReference>
<keyword evidence="3" id="KW-1185">Reference proteome</keyword>
<dbReference type="Gene3D" id="3.30.1330.80">
    <property type="entry name" value="Hypothetical protein, similar to alpha- acetolactate decarboxylase, domain 2"/>
    <property type="match status" value="1"/>
</dbReference>
<dbReference type="CDD" id="cd11378">
    <property type="entry name" value="DUF296"/>
    <property type="match status" value="1"/>
</dbReference>
<protein>
    <submittedName>
        <fullName evidence="2">Predicted DNA-binding protein with PD1-like DNA-binding motif</fullName>
    </submittedName>
</protein>
<dbReference type="OrthoDB" id="5067836at2"/>
<dbReference type="SUPFAM" id="SSF117856">
    <property type="entry name" value="AF0104/ALDC/Ptd012-like"/>
    <property type="match status" value="1"/>
</dbReference>
<proteinExistence type="predicted"/>
<evidence type="ECO:0000313" key="2">
    <source>
        <dbReference type="EMBL" id="SDG62175.1"/>
    </source>
</evidence>
<dbReference type="Pfam" id="PF03479">
    <property type="entry name" value="PCC"/>
    <property type="match status" value="1"/>
</dbReference>
<dbReference type="EMBL" id="FNCY01000001">
    <property type="protein sequence ID" value="SDG62175.1"/>
    <property type="molecule type" value="Genomic_DNA"/>
</dbReference>
<gene>
    <name evidence="2" type="ORF">SAMN05660652_00274</name>
</gene>
<organism evidence="2 3">
    <name type="scientific">Propionivibrio dicarboxylicus</name>
    <dbReference type="NCBI Taxonomy" id="83767"/>
    <lineage>
        <taxon>Bacteria</taxon>
        <taxon>Pseudomonadati</taxon>
        <taxon>Pseudomonadota</taxon>
        <taxon>Betaproteobacteria</taxon>
        <taxon>Rhodocyclales</taxon>
        <taxon>Rhodocyclaceae</taxon>
        <taxon>Propionivibrio</taxon>
    </lineage>
</organism>